<proteinExistence type="predicted"/>
<evidence type="ECO:0000313" key="1">
    <source>
        <dbReference type="EMBL" id="MBD0381303.1"/>
    </source>
</evidence>
<dbReference type="EMBL" id="JACVVD010000004">
    <property type="protein sequence ID" value="MBD0381303.1"/>
    <property type="molecule type" value="Genomic_DNA"/>
</dbReference>
<dbReference type="Proteomes" id="UP000650466">
    <property type="component" value="Unassembled WGS sequence"/>
</dbReference>
<organism evidence="1 2">
    <name type="scientific">Paenibacillus sedimenti</name>
    <dbReference type="NCBI Taxonomy" id="2770274"/>
    <lineage>
        <taxon>Bacteria</taxon>
        <taxon>Bacillati</taxon>
        <taxon>Bacillota</taxon>
        <taxon>Bacilli</taxon>
        <taxon>Bacillales</taxon>
        <taxon>Paenibacillaceae</taxon>
        <taxon>Paenibacillus</taxon>
    </lineage>
</organism>
<comment type="caution">
    <text evidence="1">The sequence shown here is derived from an EMBL/GenBank/DDBJ whole genome shotgun (WGS) entry which is preliminary data.</text>
</comment>
<sequence length="51" mass="6198">MMTMYRDWFLKRIAALRWDRELYAIAGMHVFAGMCDKAIEVYERELNKKPE</sequence>
<reference evidence="1" key="1">
    <citation type="submission" date="2020-09" db="EMBL/GenBank/DDBJ databases">
        <title>Draft Genome Sequence of Paenibacillus sp. WST5.</title>
        <authorList>
            <person name="Bao Z."/>
        </authorList>
    </citation>
    <scope>NUCLEOTIDE SEQUENCE</scope>
    <source>
        <strain evidence="1">WST5</strain>
    </source>
</reference>
<accession>A0A926KQ77</accession>
<name>A0A926KQ77_9BACL</name>
<dbReference type="AlphaFoldDB" id="A0A926KQ77"/>
<protein>
    <submittedName>
        <fullName evidence="1">Uncharacterized protein</fullName>
    </submittedName>
</protein>
<evidence type="ECO:0000313" key="2">
    <source>
        <dbReference type="Proteomes" id="UP000650466"/>
    </source>
</evidence>
<gene>
    <name evidence="1" type="ORF">ICC18_14350</name>
</gene>
<keyword evidence="2" id="KW-1185">Reference proteome</keyword>